<protein>
    <submittedName>
        <fullName evidence="3">Alpha/beta hydrolase</fullName>
    </submittedName>
</protein>
<evidence type="ECO:0000313" key="3">
    <source>
        <dbReference type="EMBL" id="MCY1723306.1"/>
    </source>
</evidence>
<name>A0A9X3FA30_9BACT</name>
<evidence type="ECO:0000259" key="2">
    <source>
        <dbReference type="Pfam" id="PF07859"/>
    </source>
</evidence>
<accession>A0A9X3FA30</accession>
<dbReference type="EMBL" id="JAPOHD010000068">
    <property type="protein sequence ID" value="MCY1723306.1"/>
    <property type="molecule type" value="Genomic_DNA"/>
</dbReference>
<dbReference type="GO" id="GO:0016787">
    <property type="term" value="F:hydrolase activity"/>
    <property type="evidence" value="ECO:0007669"/>
    <property type="project" value="UniProtKB-KW"/>
</dbReference>
<gene>
    <name evidence="3" type="ORF">OU798_23350</name>
</gene>
<evidence type="ECO:0000256" key="1">
    <source>
        <dbReference type="ARBA" id="ARBA00022801"/>
    </source>
</evidence>
<dbReference type="PANTHER" id="PTHR48081:SF8">
    <property type="entry name" value="ALPHA_BETA HYDROLASE FOLD-3 DOMAIN-CONTAINING PROTEIN-RELATED"/>
    <property type="match status" value="1"/>
</dbReference>
<evidence type="ECO:0000313" key="4">
    <source>
        <dbReference type="Proteomes" id="UP001145087"/>
    </source>
</evidence>
<dbReference type="AlphaFoldDB" id="A0A9X3FA30"/>
<organism evidence="3 4">
    <name type="scientific">Draconibacterium aestuarii</name>
    <dbReference type="NCBI Taxonomy" id="2998507"/>
    <lineage>
        <taxon>Bacteria</taxon>
        <taxon>Pseudomonadati</taxon>
        <taxon>Bacteroidota</taxon>
        <taxon>Bacteroidia</taxon>
        <taxon>Marinilabiliales</taxon>
        <taxon>Prolixibacteraceae</taxon>
        <taxon>Draconibacterium</taxon>
    </lineage>
</organism>
<reference evidence="3" key="1">
    <citation type="submission" date="2022-11" db="EMBL/GenBank/DDBJ databases">
        <title>Marilongibacter aestuarii gen. nov., sp. nov., isolated from tidal flat sediment.</title>
        <authorList>
            <person name="Jiayan W."/>
        </authorList>
    </citation>
    <scope>NUCLEOTIDE SEQUENCE</scope>
    <source>
        <strain evidence="3">Z1-6</strain>
    </source>
</reference>
<keyword evidence="4" id="KW-1185">Reference proteome</keyword>
<dbReference type="PANTHER" id="PTHR48081">
    <property type="entry name" value="AB HYDROLASE SUPERFAMILY PROTEIN C4A8.06C"/>
    <property type="match status" value="1"/>
</dbReference>
<comment type="caution">
    <text evidence="3">The sequence shown here is derived from an EMBL/GenBank/DDBJ whole genome shotgun (WGS) entry which is preliminary data.</text>
</comment>
<dbReference type="Gene3D" id="3.40.50.1820">
    <property type="entry name" value="alpha/beta hydrolase"/>
    <property type="match status" value="1"/>
</dbReference>
<dbReference type="InterPro" id="IPR050300">
    <property type="entry name" value="GDXG_lipolytic_enzyme"/>
</dbReference>
<dbReference type="InterPro" id="IPR013094">
    <property type="entry name" value="AB_hydrolase_3"/>
</dbReference>
<dbReference type="RefSeq" id="WP_343335632.1">
    <property type="nucleotide sequence ID" value="NZ_JAPOHD010000068.1"/>
</dbReference>
<feature type="domain" description="Alpha/beta hydrolase fold-3" evidence="2">
    <location>
        <begin position="69"/>
        <end position="270"/>
    </location>
</feature>
<dbReference type="SUPFAM" id="SSF53474">
    <property type="entry name" value="alpha/beta-Hydrolases"/>
    <property type="match status" value="1"/>
</dbReference>
<sequence>MDAQSKFTFFLLKLVDAKKLASKTLLHPKRSKQFKFPHRLKKYLHEQFLVHRRNVVTFASNAATSSKHIVFLHGGGYTVEVQNGHWWLVEQLVKKSANKLSFIDYPLAPEHNYLHAHAMLTEAYTQLCQKHPNDIFYLLGDSAGGGFCLAFAQNLRDTHFAPQPEKIALLSPWLDLSMCNPAIAEMEPLDLLLSTKTLLSCANWFANGLDLKSPVLSPLYGTMNDLKSVAAFVGSHELFLPDCRLLKQKLESSNTPLFYKEYSGMQHDFILFPIKARHTLLNDVLAYFG</sequence>
<dbReference type="InterPro" id="IPR029058">
    <property type="entry name" value="AB_hydrolase_fold"/>
</dbReference>
<dbReference type="Pfam" id="PF07859">
    <property type="entry name" value="Abhydrolase_3"/>
    <property type="match status" value="1"/>
</dbReference>
<proteinExistence type="predicted"/>
<keyword evidence="1 3" id="KW-0378">Hydrolase</keyword>
<dbReference type="Proteomes" id="UP001145087">
    <property type="component" value="Unassembled WGS sequence"/>
</dbReference>